<evidence type="ECO:0000256" key="1">
    <source>
        <dbReference type="SAM" id="MobiDB-lite"/>
    </source>
</evidence>
<proteinExistence type="predicted"/>
<dbReference type="PROSITE" id="PS51257">
    <property type="entry name" value="PROKAR_LIPOPROTEIN"/>
    <property type="match status" value="1"/>
</dbReference>
<name>A0A1A7REI0_9GAMM</name>
<reference evidence="4" key="1">
    <citation type="submission" date="2016-06" db="EMBL/GenBank/DDBJ databases">
        <authorList>
            <person name="Radolfova-Krizova L."/>
            <person name="Nemec A."/>
        </authorList>
    </citation>
    <scope>NUCLEOTIDE SEQUENCE [LARGE SCALE GENOMIC DNA]</scope>
    <source>
        <strain evidence="4">ANC 4275</strain>
    </source>
</reference>
<organism evidence="3 4">
    <name type="scientific">Acinetobacter gandensis</name>
    <dbReference type="NCBI Taxonomy" id="1443941"/>
    <lineage>
        <taxon>Bacteria</taxon>
        <taxon>Pseudomonadati</taxon>
        <taxon>Pseudomonadota</taxon>
        <taxon>Gammaproteobacteria</taxon>
        <taxon>Moraxellales</taxon>
        <taxon>Moraxellaceae</taxon>
        <taxon>Acinetobacter</taxon>
    </lineage>
</organism>
<gene>
    <name evidence="3" type="ORF">A9J31_01990</name>
</gene>
<feature type="compositionally biased region" description="Acidic residues" evidence="1">
    <location>
        <begin position="342"/>
        <end position="351"/>
    </location>
</feature>
<feature type="chain" id="PRO_5008360801" evidence="2">
    <location>
        <begin position="20"/>
        <end position="839"/>
    </location>
</feature>
<feature type="signal peptide" evidence="2">
    <location>
        <begin position="1"/>
        <end position="19"/>
    </location>
</feature>
<evidence type="ECO:0000256" key="2">
    <source>
        <dbReference type="SAM" id="SignalP"/>
    </source>
</evidence>
<feature type="region of interest" description="Disordered" evidence="1">
    <location>
        <begin position="402"/>
        <end position="432"/>
    </location>
</feature>
<protein>
    <submittedName>
        <fullName evidence="3">Uncharacterized protein</fullName>
    </submittedName>
</protein>
<sequence length="839" mass="94626">MRLKYITLCLLGLSISGCAQHVIKTNTSDQSLGKQATQGLNAMFENANYDMKGQFSIQTDIEFDQKSAENKAKPAESSQPELDPKLKKQLDQLIKTQKIPFSQKEKKLLYQAIANESIQPSARYYDEDESASPQSKIAQSLVNVLNDLQFSYSGSVHFREKLAALTLQLSYQKPTLQVNAQLPMIFDFDDHKFYTNYFAFMPFMVNRESQDRLAYVDFSKHKEALAQYNLKKFADYLKQMNALPYLLAEQNQVQSIDLSRDEKNAGLIKKIRYVGDVDTVYTQLELFDYVNARYYTSQIKSQPWDDTEQSDVEDAAVDATAAESAMEAAEEATRAAAAAADASEEGDEDEAYASVQRVNELVNAKIHNAMYHGHDQDDEQEYAASEVTEAVIDAESAYATAAATDYDEESEEAHDATAAYAESDEDEESANNLSEEVCQALIKTKQVPIGKVTLCQDYQDIRVIPLQEESAQLASEAEASDTEAVSVDAVEQLKPVFQQYQTEQLVDAKQFQQLWQKHQPEIQQALNTKDKVSSKLVMDVGLEKKGRVQTIDYNMAFSEPRLGQLKLKSTNQILNYGNATAIDRQAMKQAKSIQDVSKGSLFESMLNGLLSPITGQDPNIEEAETASVDEISEANEEIELPEYLSTVALNSYKRHQSELKAYQAAFAVAFANYRAQYVRYYSANDLNEISEVYAYRFAEGLKEPTGQALKRLNQLRDKHALHRYQDFDDLGSSVNYYVQSGIGESKGQAEWTQLKKTYKTKQAIFAHLYQKNFLENYELDPAEKAQLVKAAQIYARAFVDDTNGKLSEASLQGLAAEHEELFSQSVYYETYKTVQKHMK</sequence>
<dbReference type="AlphaFoldDB" id="A0A1A7REI0"/>
<dbReference type="OrthoDB" id="6668858at2"/>
<comment type="caution">
    <text evidence="3">The sequence shown here is derived from an EMBL/GenBank/DDBJ whole genome shotgun (WGS) entry which is preliminary data.</text>
</comment>
<evidence type="ECO:0000313" key="3">
    <source>
        <dbReference type="EMBL" id="OBX29087.1"/>
    </source>
</evidence>
<dbReference type="Proteomes" id="UP000185753">
    <property type="component" value="Unassembled WGS sequence"/>
</dbReference>
<feature type="region of interest" description="Disordered" evidence="1">
    <location>
        <begin position="320"/>
        <end position="352"/>
    </location>
</feature>
<accession>A0A1A7REI0</accession>
<evidence type="ECO:0000313" key="4">
    <source>
        <dbReference type="Proteomes" id="UP000185753"/>
    </source>
</evidence>
<keyword evidence="2" id="KW-0732">Signal</keyword>
<dbReference type="EMBL" id="LZDS01000012">
    <property type="protein sequence ID" value="OBX29087.1"/>
    <property type="molecule type" value="Genomic_DNA"/>
</dbReference>
<dbReference type="RefSeq" id="WP_067762946.1">
    <property type="nucleotide sequence ID" value="NZ_LZDS01000012.1"/>
</dbReference>
<keyword evidence="4" id="KW-1185">Reference proteome</keyword>